<dbReference type="Proteomes" id="UP000243876">
    <property type="component" value="Unassembled WGS sequence"/>
</dbReference>
<comment type="similarity">
    <text evidence="2">Belongs to the replication factor A protein 3 family.</text>
</comment>
<dbReference type="Pfam" id="PF08661">
    <property type="entry name" value="Rep_fac-A_3"/>
    <property type="match status" value="1"/>
</dbReference>
<dbReference type="AlphaFoldDB" id="A0A0D6EME5"/>
<evidence type="ECO:0000313" key="4">
    <source>
        <dbReference type="EMBL" id="CEQ41162.1"/>
    </source>
</evidence>
<dbReference type="PANTHER" id="PTHR15114:SF1">
    <property type="entry name" value="REPLICATION PROTEIN A 14 KDA SUBUNIT"/>
    <property type="match status" value="1"/>
</dbReference>
<evidence type="ECO:0000313" key="5">
    <source>
        <dbReference type="Proteomes" id="UP000243876"/>
    </source>
</evidence>
<dbReference type="GO" id="GO:0006260">
    <property type="term" value="P:DNA replication"/>
    <property type="evidence" value="ECO:0007669"/>
    <property type="project" value="InterPro"/>
</dbReference>
<reference evidence="5" key="1">
    <citation type="submission" date="2015-02" db="EMBL/GenBank/DDBJ databases">
        <authorList>
            <person name="Gon?alves P."/>
        </authorList>
    </citation>
    <scope>NUCLEOTIDE SEQUENCE [LARGE SCALE GENOMIC DNA]</scope>
</reference>
<dbReference type="CDD" id="cd04479">
    <property type="entry name" value="RPA3"/>
    <property type="match status" value="1"/>
</dbReference>
<name>A0A0D6EME5_SPOSA</name>
<dbReference type="GO" id="GO:0006298">
    <property type="term" value="P:mismatch repair"/>
    <property type="evidence" value="ECO:0007669"/>
    <property type="project" value="TreeGrafter"/>
</dbReference>
<protein>
    <submittedName>
        <fullName evidence="4">SPOSA6832_02855-mRNA-1:cds</fullName>
    </submittedName>
</protein>
<dbReference type="OrthoDB" id="188186at2759"/>
<evidence type="ECO:0000256" key="2">
    <source>
        <dbReference type="ARBA" id="ARBA00009761"/>
    </source>
</evidence>
<keyword evidence="3" id="KW-0539">Nucleus</keyword>
<comment type="subcellular location">
    <subcellularLocation>
        <location evidence="1">Nucleus</location>
    </subcellularLocation>
</comment>
<accession>A0A0D6EME5</accession>
<dbReference type="GO" id="GO:0003697">
    <property type="term" value="F:single-stranded DNA binding"/>
    <property type="evidence" value="ECO:0007669"/>
    <property type="project" value="TreeGrafter"/>
</dbReference>
<feature type="non-terminal residue" evidence="4">
    <location>
        <position position="1"/>
    </location>
</feature>
<gene>
    <name evidence="4" type="primary">SPOSA6832_02855</name>
</gene>
<dbReference type="InterPro" id="IPR012340">
    <property type="entry name" value="NA-bd_OB-fold"/>
</dbReference>
<dbReference type="GO" id="GO:0006289">
    <property type="term" value="P:nucleotide-excision repair"/>
    <property type="evidence" value="ECO:0007669"/>
    <property type="project" value="TreeGrafter"/>
</dbReference>
<dbReference type="GO" id="GO:0003684">
    <property type="term" value="F:damaged DNA binding"/>
    <property type="evidence" value="ECO:0007669"/>
    <property type="project" value="TreeGrafter"/>
</dbReference>
<dbReference type="GO" id="GO:0006284">
    <property type="term" value="P:base-excision repair"/>
    <property type="evidence" value="ECO:0007669"/>
    <property type="project" value="TreeGrafter"/>
</dbReference>
<dbReference type="InterPro" id="IPR013970">
    <property type="entry name" value="Rfa2"/>
</dbReference>
<dbReference type="PANTHER" id="PTHR15114">
    <property type="entry name" value="REPLICATION PROTEIN A3"/>
    <property type="match status" value="1"/>
</dbReference>
<keyword evidence="5" id="KW-1185">Reference proteome</keyword>
<dbReference type="SUPFAM" id="SSF50249">
    <property type="entry name" value="Nucleic acid-binding proteins"/>
    <property type="match status" value="1"/>
</dbReference>
<dbReference type="GO" id="GO:0000724">
    <property type="term" value="P:double-strand break repair via homologous recombination"/>
    <property type="evidence" value="ECO:0007669"/>
    <property type="project" value="TreeGrafter"/>
</dbReference>
<dbReference type="EMBL" id="CENE01000012">
    <property type="protein sequence ID" value="CEQ41162.1"/>
    <property type="molecule type" value="Genomic_DNA"/>
</dbReference>
<dbReference type="GO" id="GO:0005662">
    <property type="term" value="C:DNA replication factor A complex"/>
    <property type="evidence" value="ECO:0007669"/>
    <property type="project" value="TreeGrafter"/>
</dbReference>
<dbReference type="GO" id="GO:0035861">
    <property type="term" value="C:site of double-strand break"/>
    <property type="evidence" value="ECO:0007669"/>
    <property type="project" value="TreeGrafter"/>
</dbReference>
<evidence type="ECO:0000256" key="3">
    <source>
        <dbReference type="ARBA" id="ARBA00023242"/>
    </source>
</evidence>
<proteinExistence type="inferred from homology"/>
<sequence length="108" mass="11603">MDRPTPRVNSARLAEYANGKIVRLIGKVINLDGETAILEAADGGQVTVRLSKVSNLADTYVEVVGKVDSDLVMTELATQNLGDSIDMDLANKVVELTHLHPDVFPTGD</sequence>
<organism evidence="4 5">
    <name type="scientific">Sporidiobolus salmonicolor</name>
    <name type="common">Yeast-like fungus</name>
    <name type="synonym">Sporobolomyces salmonicolor</name>
    <dbReference type="NCBI Taxonomy" id="5005"/>
    <lineage>
        <taxon>Eukaryota</taxon>
        <taxon>Fungi</taxon>
        <taxon>Dikarya</taxon>
        <taxon>Basidiomycota</taxon>
        <taxon>Pucciniomycotina</taxon>
        <taxon>Microbotryomycetes</taxon>
        <taxon>Sporidiobolales</taxon>
        <taxon>Sporidiobolaceae</taxon>
        <taxon>Sporobolomyces</taxon>
    </lineage>
</organism>
<evidence type="ECO:0000256" key="1">
    <source>
        <dbReference type="ARBA" id="ARBA00004123"/>
    </source>
</evidence>
<dbReference type="Gene3D" id="2.40.50.140">
    <property type="entry name" value="Nucleic acid-binding proteins"/>
    <property type="match status" value="1"/>
</dbReference>